<evidence type="ECO:0000256" key="7">
    <source>
        <dbReference type="ARBA" id="ARBA00023136"/>
    </source>
</evidence>
<keyword evidence="4 8" id="KW-0812">Transmembrane</keyword>
<feature type="transmembrane region" description="Helical" evidence="8">
    <location>
        <begin position="176"/>
        <end position="195"/>
    </location>
</feature>
<evidence type="ECO:0000256" key="5">
    <source>
        <dbReference type="ARBA" id="ARBA00022801"/>
    </source>
</evidence>
<accession>A0ABW8TSQ1</accession>
<keyword evidence="1" id="KW-1003">Cell membrane</keyword>
<dbReference type="Pfam" id="PF04647">
    <property type="entry name" value="AgrB"/>
    <property type="match status" value="1"/>
</dbReference>
<evidence type="ECO:0000256" key="4">
    <source>
        <dbReference type="ARBA" id="ARBA00022692"/>
    </source>
</evidence>
<dbReference type="RefSeq" id="WP_406764263.1">
    <property type="nucleotide sequence ID" value="NZ_JBJHZY010000001.1"/>
</dbReference>
<evidence type="ECO:0000313" key="9">
    <source>
        <dbReference type="EMBL" id="MFL0267668.1"/>
    </source>
</evidence>
<gene>
    <name evidence="9" type="ORF">ACJDUH_06085</name>
</gene>
<evidence type="ECO:0000256" key="6">
    <source>
        <dbReference type="ARBA" id="ARBA00022989"/>
    </source>
</evidence>
<evidence type="ECO:0000256" key="1">
    <source>
        <dbReference type="ARBA" id="ARBA00022475"/>
    </source>
</evidence>
<sequence>MERITNNVAAKIAGELKLDNDNREIIAYGIFAIVDIAFSIFLVIIFGLLFHVTYEALIISFTGSILRKYSGGAHASSPGKCATIGTVICLGLALFFKFLLGYIITLRVLFILGIVIFVISYYLIYKLAPVDSPSKPIKKKEKKDRMKKGSIFVLSSYLLLVIISSIIYFYTKNKNFMVYSLCVYGGSMWQVFTLTKAGHSTVHSMDKFLSKIFIF</sequence>
<dbReference type="InterPro" id="IPR006741">
    <property type="entry name" value="AgrB"/>
</dbReference>
<feature type="transmembrane region" description="Helical" evidence="8">
    <location>
        <begin position="25"/>
        <end position="46"/>
    </location>
</feature>
<evidence type="ECO:0000256" key="3">
    <source>
        <dbReference type="ARBA" id="ARBA00022670"/>
    </source>
</evidence>
<organism evidence="9 10">
    <name type="scientific">Candidatus Clostridium radicumherbarum</name>
    <dbReference type="NCBI Taxonomy" id="3381662"/>
    <lineage>
        <taxon>Bacteria</taxon>
        <taxon>Bacillati</taxon>
        <taxon>Bacillota</taxon>
        <taxon>Clostridia</taxon>
        <taxon>Eubacteriales</taxon>
        <taxon>Clostridiaceae</taxon>
        <taxon>Clostridium</taxon>
    </lineage>
</organism>
<keyword evidence="5" id="KW-0378">Hydrolase</keyword>
<proteinExistence type="predicted"/>
<feature type="transmembrane region" description="Helical" evidence="8">
    <location>
        <begin position="149"/>
        <end position="170"/>
    </location>
</feature>
<feature type="transmembrane region" description="Helical" evidence="8">
    <location>
        <begin position="81"/>
        <end position="104"/>
    </location>
</feature>
<keyword evidence="10" id="KW-1185">Reference proteome</keyword>
<dbReference type="Proteomes" id="UP001623661">
    <property type="component" value="Unassembled WGS sequence"/>
</dbReference>
<keyword evidence="3" id="KW-0645">Protease</keyword>
<reference evidence="9 10" key="1">
    <citation type="submission" date="2024-11" db="EMBL/GenBank/DDBJ databases">
        <authorList>
            <person name="Heng Y.C."/>
            <person name="Lim A.C.H."/>
            <person name="Lee J.K.Y."/>
            <person name="Kittelmann S."/>
        </authorList>
    </citation>
    <scope>NUCLEOTIDE SEQUENCE [LARGE SCALE GENOMIC DNA]</scope>
    <source>
        <strain evidence="9 10">WILCCON 0202</strain>
    </source>
</reference>
<protein>
    <submittedName>
        <fullName evidence="9">Accessory gene regulator ArgB-like protein</fullName>
    </submittedName>
</protein>
<keyword evidence="2" id="KW-0673">Quorum sensing</keyword>
<feature type="transmembrane region" description="Helical" evidence="8">
    <location>
        <begin position="110"/>
        <end position="128"/>
    </location>
</feature>
<name>A0ABW8TSQ1_9CLOT</name>
<evidence type="ECO:0000256" key="2">
    <source>
        <dbReference type="ARBA" id="ARBA00022654"/>
    </source>
</evidence>
<keyword evidence="7 8" id="KW-0472">Membrane</keyword>
<evidence type="ECO:0000256" key="8">
    <source>
        <dbReference type="SAM" id="Phobius"/>
    </source>
</evidence>
<dbReference type="SMART" id="SM00793">
    <property type="entry name" value="AgrB"/>
    <property type="match status" value="1"/>
</dbReference>
<evidence type="ECO:0000313" key="10">
    <source>
        <dbReference type="Proteomes" id="UP001623661"/>
    </source>
</evidence>
<comment type="caution">
    <text evidence="9">The sequence shown here is derived from an EMBL/GenBank/DDBJ whole genome shotgun (WGS) entry which is preliminary data.</text>
</comment>
<keyword evidence="6 8" id="KW-1133">Transmembrane helix</keyword>
<dbReference type="EMBL" id="JBJHZY010000001">
    <property type="protein sequence ID" value="MFL0267668.1"/>
    <property type="molecule type" value="Genomic_DNA"/>
</dbReference>